<dbReference type="Proteomes" id="UP000094501">
    <property type="component" value="Unassembled WGS sequence"/>
</dbReference>
<dbReference type="NCBIfam" id="TIGR01549">
    <property type="entry name" value="HAD-SF-IA-v1"/>
    <property type="match status" value="1"/>
</dbReference>
<dbReference type="GO" id="GO:0005975">
    <property type="term" value="P:carbohydrate metabolic process"/>
    <property type="evidence" value="ECO:0007669"/>
    <property type="project" value="InterPro"/>
</dbReference>
<evidence type="ECO:0000256" key="8">
    <source>
        <dbReference type="ARBA" id="ARBA00022842"/>
    </source>
</evidence>
<dbReference type="SUPFAM" id="SSF56784">
    <property type="entry name" value="HAD-like"/>
    <property type="match status" value="1"/>
</dbReference>
<proteinExistence type="inferred from homology"/>
<keyword evidence="7 10" id="KW-0378">Hydrolase</keyword>
<comment type="function">
    <text evidence="10">Specifically catalyzes the dephosphorylation of 2-phosphoglycolate. Is involved in the dissimilation of the intracellular 2-phosphoglycolate formed during the DNA repair of 3'-phosphoglycolate ends, a major class of DNA lesions induced by oxidative stress.</text>
</comment>
<dbReference type="GO" id="GO:0005829">
    <property type="term" value="C:cytosol"/>
    <property type="evidence" value="ECO:0007669"/>
    <property type="project" value="TreeGrafter"/>
</dbReference>
<dbReference type="Pfam" id="PF13419">
    <property type="entry name" value="HAD_2"/>
    <property type="match status" value="1"/>
</dbReference>
<dbReference type="AlphaFoldDB" id="A0A1E3VY60"/>
<dbReference type="InterPro" id="IPR041492">
    <property type="entry name" value="HAD_2"/>
</dbReference>
<dbReference type="Gene3D" id="1.10.150.240">
    <property type="entry name" value="Putative phosphatase, domain 2"/>
    <property type="match status" value="1"/>
</dbReference>
<dbReference type="NCBIfam" id="TIGR01509">
    <property type="entry name" value="HAD-SF-IA-v3"/>
    <property type="match status" value="1"/>
</dbReference>
<dbReference type="InterPro" id="IPR023198">
    <property type="entry name" value="PGP-like_dom2"/>
</dbReference>
<evidence type="ECO:0000313" key="11">
    <source>
        <dbReference type="EMBL" id="ODR98478.1"/>
    </source>
</evidence>
<evidence type="ECO:0000256" key="1">
    <source>
        <dbReference type="ARBA" id="ARBA00000830"/>
    </source>
</evidence>
<comment type="pathway">
    <text evidence="3 10">Organic acid metabolism; glycolate biosynthesis; glycolate from 2-phosphoglycolate: step 1/1.</text>
</comment>
<dbReference type="UniPathway" id="UPA00865">
    <property type="reaction ID" value="UER00834"/>
</dbReference>
<feature type="binding site" evidence="10">
    <location>
        <position position="166"/>
    </location>
    <ligand>
        <name>Mg(2+)</name>
        <dbReference type="ChEBI" id="CHEBI:18420"/>
    </ligand>
</feature>
<evidence type="ECO:0000256" key="9">
    <source>
        <dbReference type="ARBA" id="ARBA00023277"/>
    </source>
</evidence>
<dbReference type="EC" id="3.1.3.18" evidence="5 10"/>
<evidence type="ECO:0000256" key="2">
    <source>
        <dbReference type="ARBA" id="ARBA00001946"/>
    </source>
</evidence>
<dbReference type="PRINTS" id="PR00413">
    <property type="entry name" value="HADHALOGNASE"/>
</dbReference>
<dbReference type="GO" id="GO:0008967">
    <property type="term" value="F:phosphoglycolate phosphatase activity"/>
    <property type="evidence" value="ECO:0007669"/>
    <property type="project" value="UniProtKB-UniRule"/>
</dbReference>
<comment type="catalytic activity">
    <reaction evidence="1 10">
        <text>2-phosphoglycolate + H2O = glycolate + phosphate</text>
        <dbReference type="Rhea" id="RHEA:14369"/>
        <dbReference type="ChEBI" id="CHEBI:15377"/>
        <dbReference type="ChEBI" id="CHEBI:29805"/>
        <dbReference type="ChEBI" id="CHEBI:43474"/>
        <dbReference type="ChEBI" id="CHEBI:58033"/>
        <dbReference type="EC" id="3.1.3.18"/>
    </reaction>
</comment>
<dbReference type="InterPro" id="IPR006439">
    <property type="entry name" value="HAD-SF_hydro_IA"/>
</dbReference>
<keyword evidence="12" id="KW-1185">Reference proteome</keyword>
<dbReference type="InterPro" id="IPR023214">
    <property type="entry name" value="HAD_sf"/>
</dbReference>
<accession>A0A1E3VY60</accession>
<evidence type="ECO:0000256" key="4">
    <source>
        <dbReference type="ARBA" id="ARBA00006171"/>
    </source>
</evidence>
<sequence>MLEGATIVFDLDGTLVDTAPDLTNALNHALRLHGHRPVEAARVREAVGRGALAMIREALGTEPDPQTMLDDFLVHYEANIAAESRPFPGAVAMLDRLTARGARLAVCTNKRAHLANLLLEALEIHHHFAAVAGRDTFETSKPHPGHLLGAIAASGGDRTQAVMVGDSAVDIQAAQGAGIPSILVSFGYSPPPPEGPHPSAVIDGFAALEAQAEILLKRLTEHDPTPS</sequence>
<keyword evidence="6 10" id="KW-0479">Metal-binding</keyword>
<dbReference type="GO" id="GO:0046295">
    <property type="term" value="P:glycolate biosynthetic process"/>
    <property type="evidence" value="ECO:0007669"/>
    <property type="project" value="UniProtKB-UniRule"/>
</dbReference>
<comment type="similarity">
    <text evidence="4 10">Belongs to the HAD-like hydrolase superfamily. CbbY/CbbZ/Gph/YieH family.</text>
</comment>
<keyword evidence="9 10" id="KW-0119">Carbohydrate metabolism</keyword>
<dbReference type="SFLD" id="SFLDG01129">
    <property type="entry name" value="C1.5:_HAD__Beta-PGM__Phosphata"/>
    <property type="match status" value="1"/>
</dbReference>
<evidence type="ECO:0000256" key="10">
    <source>
        <dbReference type="HAMAP-Rule" id="MF_00495"/>
    </source>
</evidence>
<dbReference type="SFLD" id="SFLDS00003">
    <property type="entry name" value="Haloacid_Dehalogenase"/>
    <property type="match status" value="1"/>
</dbReference>
<dbReference type="PANTHER" id="PTHR43434:SF1">
    <property type="entry name" value="PHOSPHOGLYCOLATE PHOSPHATASE"/>
    <property type="match status" value="1"/>
</dbReference>
<dbReference type="GO" id="GO:0006281">
    <property type="term" value="P:DNA repair"/>
    <property type="evidence" value="ECO:0007669"/>
    <property type="project" value="TreeGrafter"/>
</dbReference>
<evidence type="ECO:0000256" key="7">
    <source>
        <dbReference type="ARBA" id="ARBA00022801"/>
    </source>
</evidence>
<dbReference type="OrthoDB" id="9793014at2"/>
<dbReference type="InterPro" id="IPR037512">
    <property type="entry name" value="PGPase_prok"/>
</dbReference>
<evidence type="ECO:0000313" key="12">
    <source>
        <dbReference type="Proteomes" id="UP000094501"/>
    </source>
</evidence>
<feature type="active site" description="Nucleophile" evidence="10">
    <location>
        <position position="10"/>
    </location>
</feature>
<dbReference type="RefSeq" id="WP_069437932.1">
    <property type="nucleotide sequence ID" value="NZ_LPWG01000013.1"/>
</dbReference>
<feature type="binding site" evidence="10">
    <location>
        <position position="12"/>
    </location>
    <ligand>
        <name>Mg(2+)</name>
        <dbReference type="ChEBI" id="CHEBI:18420"/>
    </ligand>
</feature>
<dbReference type="HAMAP" id="MF_00495">
    <property type="entry name" value="GPH_hydrolase_bact"/>
    <property type="match status" value="1"/>
</dbReference>
<dbReference type="GO" id="GO:0046872">
    <property type="term" value="F:metal ion binding"/>
    <property type="evidence" value="ECO:0007669"/>
    <property type="project" value="UniProtKB-KW"/>
</dbReference>
<organism evidence="11 12">
    <name type="scientific">Methyloceanibacter methanicus</name>
    <dbReference type="NCBI Taxonomy" id="1774968"/>
    <lineage>
        <taxon>Bacteria</taxon>
        <taxon>Pseudomonadati</taxon>
        <taxon>Pseudomonadota</taxon>
        <taxon>Alphaproteobacteria</taxon>
        <taxon>Hyphomicrobiales</taxon>
        <taxon>Hyphomicrobiaceae</taxon>
        <taxon>Methyloceanibacter</taxon>
    </lineage>
</organism>
<comment type="caution">
    <text evidence="11">The sequence shown here is derived from an EMBL/GenBank/DDBJ whole genome shotgun (WGS) entry which is preliminary data.</text>
</comment>
<reference evidence="11 12" key="1">
    <citation type="journal article" date="2016" name="Environ. Microbiol.">
        <title>New Methyloceanibacter diversity from North Sea sediments includes methanotroph containing solely the soluble methane monooxygenase.</title>
        <authorList>
            <person name="Vekeman B."/>
            <person name="Kerckhof F.M."/>
            <person name="Cremers G."/>
            <person name="de Vos P."/>
            <person name="Vandamme P."/>
            <person name="Boon N."/>
            <person name="Op den Camp H.J."/>
            <person name="Heylen K."/>
        </authorList>
    </citation>
    <scope>NUCLEOTIDE SEQUENCE [LARGE SCALE GENOMIC DNA]</scope>
    <source>
        <strain evidence="11 12">R-67174</strain>
    </source>
</reference>
<name>A0A1E3VY60_9HYPH</name>
<dbReference type="STRING" id="1774968.AUC68_08595"/>
<dbReference type="Gene3D" id="3.40.50.1000">
    <property type="entry name" value="HAD superfamily/HAD-like"/>
    <property type="match status" value="1"/>
</dbReference>
<protein>
    <recommendedName>
        <fullName evidence="5 10">Phosphoglycolate phosphatase</fullName>
        <shortName evidence="10">PGP</shortName>
        <shortName evidence="10">PGPase</shortName>
        <ecNumber evidence="5 10">3.1.3.18</ecNumber>
    </recommendedName>
</protein>
<evidence type="ECO:0000256" key="3">
    <source>
        <dbReference type="ARBA" id="ARBA00004818"/>
    </source>
</evidence>
<evidence type="ECO:0000256" key="5">
    <source>
        <dbReference type="ARBA" id="ARBA00013078"/>
    </source>
</evidence>
<keyword evidence="8 10" id="KW-0460">Magnesium</keyword>
<comment type="cofactor">
    <cofactor evidence="2 10">
        <name>Mg(2+)</name>
        <dbReference type="ChEBI" id="CHEBI:18420"/>
    </cofactor>
</comment>
<feature type="binding site" evidence="10">
    <location>
        <position position="10"/>
    </location>
    <ligand>
        <name>Mg(2+)</name>
        <dbReference type="ChEBI" id="CHEBI:18420"/>
    </ligand>
</feature>
<dbReference type="InterPro" id="IPR036412">
    <property type="entry name" value="HAD-like_sf"/>
</dbReference>
<dbReference type="InterPro" id="IPR050155">
    <property type="entry name" value="HAD-like_hydrolase_sf"/>
</dbReference>
<gene>
    <name evidence="11" type="ORF">AUC68_08595</name>
</gene>
<dbReference type="EMBL" id="LPWG01000013">
    <property type="protein sequence ID" value="ODR98478.1"/>
    <property type="molecule type" value="Genomic_DNA"/>
</dbReference>
<dbReference type="SFLD" id="SFLDG01135">
    <property type="entry name" value="C1.5.6:_HAD__Beta-PGM__Phospha"/>
    <property type="match status" value="1"/>
</dbReference>
<dbReference type="PANTHER" id="PTHR43434">
    <property type="entry name" value="PHOSPHOGLYCOLATE PHOSPHATASE"/>
    <property type="match status" value="1"/>
</dbReference>
<evidence type="ECO:0000256" key="6">
    <source>
        <dbReference type="ARBA" id="ARBA00022723"/>
    </source>
</evidence>